<evidence type="ECO:0000313" key="2">
    <source>
        <dbReference type="EMBL" id="OAX33331.1"/>
    </source>
</evidence>
<gene>
    <name evidence="2" type="ORF">K503DRAFT_700578</name>
</gene>
<dbReference type="InterPro" id="IPR027417">
    <property type="entry name" value="P-loop_NTPase"/>
</dbReference>
<dbReference type="PANTHER" id="PTHR10887">
    <property type="entry name" value="DNA2/NAM7 HELICASE FAMILY"/>
    <property type="match status" value="1"/>
</dbReference>
<feature type="domain" description="DNA2/NAM7 helicase-like C-terminal" evidence="1">
    <location>
        <begin position="3"/>
        <end position="82"/>
    </location>
</feature>
<feature type="non-terminal residue" evidence="2">
    <location>
        <position position="1"/>
    </location>
</feature>
<proteinExistence type="predicted"/>
<dbReference type="STRING" id="1314800.A0A1B7ML70"/>
<accession>A0A1B7ML70</accession>
<dbReference type="Gene3D" id="3.40.50.300">
    <property type="entry name" value="P-loop containing nucleotide triphosphate hydrolases"/>
    <property type="match status" value="1"/>
</dbReference>
<dbReference type="InterPro" id="IPR045055">
    <property type="entry name" value="DNA2/NAM7-like"/>
</dbReference>
<dbReference type="OrthoDB" id="6513042at2759"/>
<dbReference type="InterPro" id="IPR047187">
    <property type="entry name" value="SF1_C_Upf1"/>
</dbReference>
<sequence length="117" mass="13397">YKIITPYDAQRNAIEQQLKSEELPWEDRCFNVDSFQGKQVHRNEEDHIIVSLVRSRGIGFLKNMRRTNVMLTRCKKSMIICTTHDFVTTGDAADTLVGKLATAMGPTAWLTLSRRVI</sequence>
<evidence type="ECO:0000259" key="1">
    <source>
        <dbReference type="Pfam" id="PF13087"/>
    </source>
</evidence>
<dbReference type="EMBL" id="KV448789">
    <property type="protein sequence ID" value="OAX33331.1"/>
    <property type="molecule type" value="Genomic_DNA"/>
</dbReference>
<protein>
    <recommendedName>
        <fullName evidence="1">DNA2/NAM7 helicase-like C-terminal domain-containing protein</fullName>
    </recommendedName>
</protein>
<organism evidence="2 3">
    <name type="scientific">Rhizopogon vinicolor AM-OR11-026</name>
    <dbReference type="NCBI Taxonomy" id="1314800"/>
    <lineage>
        <taxon>Eukaryota</taxon>
        <taxon>Fungi</taxon>
        <taxon>Dikarya</taxon>
        <taxon>Basidiomycota</taxon>
        <taxon>Agaricomycotina</taxon>
        <taxon>Agaricomycetes</taxon>
        <taxon>Agaricomycetidae</taxon>
        <taxon>Boletales</taxon>
        <taxon>Suillineae</taxon>
        <taxon>Rhizopogonaceae</taxon>
        <taxon>Rhizopogon</taxon>
    </lineage>
</organism>
<evidence type="ECO:0000313" key="3">
    <source>
        <dbReference type="Proteomes" id="UP000092154"/>
    </source>
</evidence>
<dbReference type="InParanoid" id="A0A1B7ML70"/>
<dbReference type="CDD" id="cd18808">
    <property type="entry name" value="SF1_C_Upf1"/>
    <property type="match status" value="1"/>
</dbReference>
<dbReference type="InterPro" id="IPR041679">
    <property type="entry name" value="DNA2/NAM7-like_C"/>
</dbReference>
<dbReference type="PANTHER" id="PTHR10887:SF495">
    <property type="entry name" value="HELICASE SENATAXIN ISOFORM X1-RELATED"/>
    <property type="match status" value="1"/>
</dbReference>
<name>A0A1B7ML70_9AGAM</name>
<dbReference type="Pfam" id="PF13087">
    <property type="entry name" value="AAA_12"/>
    <property type="match status" value="1"/>
</dbReference>
<keyword evidence="3" id="KW-1185">Reference proteome</keyword>
<dbReference type="SUPFAM" id="SSF52540">
    <property type="entry name" value="P-loop containing nucleoside triphosphate hydrolases"/>
    <property type="match status" value="1"/>
</dbReference>
<reference evidence="2 3" key="1">
    <citation type="submission" date="2016-06" db="EMBL/GenBank/DDBJ databases">
        <title>Comparative genomics of the ectomycorrhizal sister species Rhizopogon vinicolor and Rhizopogon vesiculosus (Basidiomycota: Boletales) reveals a divergence of the mating type B locus.</title>
        <authorList>
            <consortium name="DOE Joint Genome Institute"/>
            <person name="Mujic A.B."/>
            <person name="Kuo A."/>
            <person name="Tritt A."/>
            <person name="Lipzen A."/>
            <person name="Chen C."/>
            <person name="Johnson J."/>
            <person name="Sharma A."/>
            <person name="Barry K."/>
            <person name="Grigoriev I.V."/>
            <person name="Spatafora J.W."/>
        </authorList>
    </citation>
    <scope>NUCLEOTIDE SEQUENCE [LARGE SCALE GENOMIC DNA]</scope>
    <source>
        <strain evidence="2 3">AM-OR11-026</strain>
    </source>
</reference>
<dbReference type="Proteomes" id="UP000092154">
    <property type="component" value="Unassembled WGS sequence"/>
</dbReference>
<dbReference type="AlphaFoldDB" id="A0A1B7ML70"/>